<accession>A0AA38M307</accession>
<comment type="caution">
    <text evidence="2">The sequence shown here is derived from an EMBL/GenBank/DDBJ whole genome shotgun (WGS) entry which is preliminary data.</text>
</comment>
<gene>
    <name evidence="2" type="ORF">Zmor_028385</name>
</gene>
<sequence>MPASSWRFRVTDLVFMGLAGHFLLSGPTLGAKMSPSPWRVEDVVTMRCGFLPCTFAGVIDVFVLLVSTPLPLLSAGASYKQERADRRLNVARGVARNP</sequence>
<evidence type="ECO:0000313" key="3">
    <source>
        <dbReference type="Proteomes" id="UP001168821"/>
    </source>
</evidence>
<name>A0AA38M307_9CUCU</name>
<evidence type="ECO:0000313" key="2">
    <source>
        <dbReference type="EMBL" id="KAJ3641915.1"/>
    </source>
</evidence>
<reference evidence="2" key="1">
    <citation type="journal article" date="2023" name="G3 (Bethesda)">
        <title>Whole genome assemblies of Zophobas morio and Tenebrio molitor.</title>
        <authorList>
            <person name="Kaur S."/>
            <person name="Stinson S.A."/>
            <person name="diCenzo G.C."/>
        </authorList>
    </citation>
    <scope>NUCLEOTIDE SEQUENCE</scope>
    <source>
        <strain evidence="2">QUZm001</strain>
    </source>
</reference>
<keyword evidence="1" id="KW-1133">Transmembrane helix</keyword>
<evidence type="ECO:0000256" key="1">
    <source>
        <dbReference type="SAM" id="Phobius"/>
    </source>
</evidence>
<proteinExistence type="predicted"/>
<dbReference type="AlphaFoldDB" id="A0AA38M307"/>
<keyword evidence="1" id="KW-0472">Membrane</keyword>
<dbReference type="EMBL" id="JALNTZ010000009">
    <property type="protein sequence ID" value="KAJ3641915.1"/>
    <property type="molecule type" value="Genomic_DNA"/>
</dbReference>
<protein>
    <submittedName>
        <fullName evidence="2">Uncharacterized protein</fullName>
    </submittedName>
</protein>
<keyword evidence="1" id="KW-0812">Transmembrane</keyword>
<feature type="transmembrane region" description="Helical" evidence="1">
    <location>
        <begin position="54"/>
        <end position="77"/>
    </location>
</feature>
<dbReference type="Proteomes" id="UP001168821">
    <property type="component" value="Unassembled WGS sequence"/>
</dbReference>
<organism evidence="2 3">
    <name type="scientific">Zophobas morio</name>
    <dbReference type="NCBI Taxonomy" id="2755281"/>
    <lineage>
        <taxon>Eukaryota</taxon>
        <taxon>Metazoa</taxon>
        <taxon>Ecdysozoa</taxon>
        <taxon>Arthropoda</taxon>
        <taxon>Hexapoda</taxon>
        <taxon>Insecta</taxon>
        <taxon>Pterygota</taxon>
        <taxon>Neoptera</taxon>
        <taxon>Endopterygota</taxon>
        <taxon>Coleoptera</taxon>
        <taxon>Polyphaga</taxon>
        <taxon>Cucujiformia</taxon>
        <taxon>Tenebrionidae</taxon>
        <taxon>Zophobas</taxon>
    </lineage>
</organism>
<keyword evidence="3" id="KW-1185">Reference proteome</keyword>